<gene>
    <name evidence="2" type="ORF">GA0074694_3067</name>
    <name evidence="3" type="ORF">GA0074694_3139</name>
</gene>
<dbReference type="EMBL" id="FMHU01000002">
    <property type="protein sequence ID" value="SCL21549.1"/>
    <property type="molecule type" value="Genomic_DNA"/>
</dbReference>
<sequence length="164" mass="18217">MVVGVTVTNGHRPTLRNSPLSTGQFRPSPVKRETPAGKPETLHSPITDGDAGVRRWQAVKAYFTLPSPLTEKAPGIDQIRAYADRAPWTSRHDGPVRFAGMAYARLVAIPYLTWSRIREWIVARPARLIVTALTVKFLSELPPADWAVEHVVKPGVAFALWLFL</sequence>
<dbReference type="Proteomes" id="UP000198906">
    <property type="component" value="Unassembled WGS sequence"/>
</dbReference>
<accession>A0A1C6RWZ9</accession>
<evidence type="ECO:0000313" key="3">
    <source>
        <dbReference type="EMBL" id="SCL21764.1"/>
    </source>
</evidence>
<feature type="compositionally biased region" description="Polar residues" evidence="1">
    <location>
        <begin position="1"/>
        <end position="25"/>
    </location>
</feature>
<feature type="region of interest" description="Disordered" evidence="1">
    <location>
        <begin position="1"/>
        <end position="49"/>
    </location>
</feature>
<name>A0A1C6RWZ9_9ACTN</name>
<dbReference type="AlphaFoldDB" id="A0A1C6RWZ9"/>
<reference evidence="4" key="1">
    <citation type="submission" date="2016-06" db="EMBL/GenBank/DDBJ databases">
        <authorList>
            <person name="Varghese N."/>
        </authorList>
    </citation>
    <scope>NUCLEOTIDE SEQUENCE [LARGE SCALE GENOMIC DNA]</scope>
    <source>
        <strain evidence="4">DSM 46123</strain>
    </source>
</reference>
<evidence type="ECO:0000313" key="2">
    <source>
        <dbReference type="EMBL" id="SCL21549.1"/>
    </source>
</evidence>
<organism evidence="3 4">
    <name type="scientific">Micromonospora inyonensis</name>
    <dbReference type="NCBI Taxonomy" id="47866"/>
    <lineage>
        <taxon>Bacteria</taxon>
        <taxon>Bacillati</taxon>
        <taxon>Actinomycetota</taxon>
        <taxon>Actinomycetes</taxon>
        <taxon>Micromonosporales</taxon>
        <taxon>Micromonosporaceae</taxon>
        <taxon>Micromonospora</taxon>
    </lineage>
</organism>
<reference evidence="3" key="2">
    <citation type="submission" date="2016-06" db="EMBL/GenBank/DDBJ databases">
        <authorList>
            <person name="Kjaerup R.B."/>
            <person name="Dalgaard T.S."/>
            <person name="Juul-Madsen H.R."/>
        </authorList>
    </citation>
    <scope>NUCLEOTIDE SEQUENCE [LARGE SCALE GENOMIC DNA]</scope>
    <source>
        <strain evidence="3">DSM 46123</strain>
    </source>
</reference>
<protein>
    <submittedName>
        <fullName evidence="3">Uncharacterized protein</fullName>
    </submittedName>
</protein>
<proteinExistence type="predicted"/>
<evidence type="ECO:0000313" key="4">
    <source>
        <dbReference type="Proteomes" id="UP000198906"/>
    </source>
</evidence>
<dbReference type="STRING" id="47866.GA0074694_3067"/>
<evidence type="ECO:0000256" key="1">
    <source>
        <dbReference type="SAM" id="MobiDB-lite"/>
    </source>
</evidence>
<keyword evidence="4" id="KW-1185">Reference proteome</keyword>
<dbReference type="EMBL" id="FMHU01000002">
    <property type="protein sequence ID" value="SCL21764.1"/>
    <property type="molecule type" value="Genomic_DNA"/>
</dbReference>